<evidence type="ECO:0000256" key="1">
    <source>
        <dbReference type="ARBA" id="ARBA00006512"/>
    </source>
</evidence>
<dbReference type="EMBL" id="LUKY01000031">
    <property type="protein sequence ID" value="OIZ95517.1"/>
    <property type="molecule type" value="Genomic_DNA"/>
</dbReference>
<dbReference type="AlphaFoldDB" id="A0A1J8PK70"/>
<sequence>MWNNKRYQRLAGFSDLLNYAHFIDDGVIINKDGAFLLAYRFRGPDLYSASRAQLDALTATINRMASFLEDGWMLHVDEIRIPSLDYPDAGAFPNLAADLIDQERHRTYETAGNHYENLQFLSLVWKFPLSVVKTTRHWFIDGLPDEQQHDLTQLLKQFLNQADRCISLLSTQFILEKLNSADLLSYLKLCITGDVAPAAVPPEGCFLDVVLASRNVTAGYLPRVGDNFIYLLSIVGYLNEETLPGLLDELGTYPLIYRWSNRFIPLSDVTAEREIKRYVRNWNNKVKGFSGVFKEAIFGKPSNKVNNDALQMSKQATTASTLNSSGSTRFGYWSSTLVLMHTEVQLLEQAARDLSAYLEQSGFSCIREDVHAFDAWLGTIPGHGSCNLRRVFINSINLAHVLPLHTLWAGALYSSPESLLPADSPPVFYAETTGKTPFRFHMDVADVGHQVILGPTGSGKSTYLGFLIAQFLRYPGAQIFVFDKDYSQQGLTAALEGYHYDIGHSEALSFCPLADLSTETKQLRAIQFIEDLVFLQNVSLTPERRRAIQSAIVSLADDIHAQSRTLTVFRAEVQNEAVRSALNYYTLEGPLKLLDASDDVVRTDAYLQTFEMSWVLTQKPEVYVPILRTIFDRITASLEDSNRCGPSLIVLEEAWLYVSHELFSRQLKDWLKTCRKKNARVVFATQSLADLYDPTNKNLTETTATIMESCPTKIYLPHPSMEAEIKTLYQKIGLSERQLEIIINAIPKQHYYLVSPEGNRLFDLVLEDLTLALVGLSREKTKALLQCKATYHSHWLNHWLQQEGLLPMRK</sequence>
<keyword evidence="3" id="KW-0067">ATP-binding</keyword>
<dbReference type="OrthoDB" id="9816422at2"/>
<dbReference type="CDD" id="cd00267">
    <property type="entry name" value="ABC_ATPase"/>
    <property type="match status" value="1"/>
</dbReference>
<accession>A0A1J8PK70</accession>
<protein>
    <recommendedName>
        <fullName evidence="8">Conjugal transfer protein TrbE</fullName>
    </recommendedName>
</protein>
<dbReference type="InterPro" id="IPR051162">
    <property type="entry name" value="T4SS_component"/>
</dbReference>
<evidence type="ECO:0000256" key="3">
    <source>
        <dbReference type="ARBA" id="ARBA00022840"/>
    </source>
</evidence>
<evidence type="ECO:0000313" key="6">
    <source>
        <dbReference type="EMBL" id="OIZ95517.1"/>
    </source>
</evidence>
<feature type="domain" description="Helicase HerA central" evidence="4">
    <location>
        <begin position="449"/>
        <end position="483"/>
    </location>
</feature>
<dbReference type="Pfam" id="PF01935">
    <property type="entry name" value="DUF87"/>
    <property type="match status" value="1"/>
</dbReference>
<evidence type="ECO:0000313" key="7">
    <source>
        <dbReference type="Proteomes" id="UP000183924"/>
    </source>
</evidence>
<evidence type="ECO:0008006" key="8">
    <source>
        <dbReference type="Google" id="ProtNLM"/>
    </source>
</evidence>
<comment type="caution">
    <text evidence="6">The sequence shown here is derived from an EMBL/GenBank/DDBJ whole genome shotgun (WGS) entry which is preliminary data.</text>
</comment>
<reference evidence="6 7" key="1">
    <citation type="submission" date="2016-03" db="EMBL/GenBank/DDBJ databases">
        <title>Comparative genomics of Rickettsiella.</title>
        <authorList>
            <person name="Chandler C."/>
            <person name="Wang Y."/>
        </authorList>
    </citation>
    <scope>NUCLEOTIDE SEQUENCE [LARGE SCALE GENOMIC DNA]</scope>
    <source>
        <strain evidence="6 7">RCFS May 2013</strain>
    </source>
</reference>
<dbReference type="PANTHER" id="PTHR30121:SF12">
    <property type="entry name" value="TYPE IV SECRETION SYSTEM PROTEIN CAGE"/>
    <property type="match status" value="1"/>
</dbReference>
<evidence type="ECO:0000256" key="2">
    <source>
        <dbReference type="ARBA" id="ARBA00022741"/>
    </source>
</evidence>
<organism evidence="6 7">
    <name type="scientific">Candidatus Rickettsiella isopodorum</name>
    <dbReference type="NCBI Taxonomy" id="1225476"/>
    <lineage>
        <taxon>Bacteria</taxon>
        <taxon>Pseudomonadati</taxon>
        <taxon>Pseudomonadota</taxon>
        <taxon>Gammaproteobacteria</taxon>
        <taxon>Legionellales</taxon>
        <taxon>Coxiellaceae</taxon>
        <taxon>Rickettsiella</taxon>
    </lineage>
</organism>
<dbReference type="Pfam" id="PF03135">
    <property type="entry name" value="CagE_TrbE_VirB"/>
    <property type="match status" value="1"/>
</dbReference>
<keyword evidence="2" id="KW-0547">Nucleotide-binding</keyword>
<dbReference type="InterPro" id="IPR002789">
    <property type="entry name" value="HerA_central"/>
</dbReference>
<feature type="domain" description="CagE TrbE VirB component of type IV transporter system central" evidence="5">
    <location>
        <begin position="169"/>
        <end position="389"/>
    </location>
</feature>
<dbReference type="RefSeq" id="WP_071662176.1">
    <property type="nucleotide sequence ID" value="NZ_LUKY01000031.1"/>
</dbReference>
<dbReference type="GO" id="GO:0005524">
    <property type="term" value="F:ATP binding"/>
    <property type="evidence" value="ECO:0007669"/>
    <property type="project" value="UniProtKB-KW"/>
</dbReference>
<comment type="similarity">
    <text evidence="1">Belongs to the TrbE/VirB4 family.</text>
</comment>
<proteinExistence type="inferred from homology"/>
<gene>
    <name evidence="6" type="ORF">A1D18_02095</name>
</gene>
<dbReference type="SUPFAM" id="SSF52540">
    <property type="entry name" value="P-loop containing nucleoside triphosphate hydrolases"/>
    <property type="match status" value="1"/>
</dbReference>
<name>A0A1J8PK70_9COXI</name>
<dbReference type="STRING" id="1225476.A1D18_02095"/>
<dbReference type="Gene3D" id="3.40.50.300">
    <property type="entry name" value="P-loop containing nucleotide triphosphate hydrolases"/>
    <property type="match status" value="1"/>
</dbReference>
<evidence type="ECO:0000259" key="4">
    <source>
        <dbReference type="Pfam" id="PF01935"/>
    </source>
</evidence>
<dbReference type="CDD" id="cd01127">
    <property type="entry name" value="TrwB_TraG_TraD_VirD4"/>
    <property type="match status" value="1"/>
</dbReference>
<evidence type="ECO:0000259" key="5">
    <source>
        <dbReference type="Pfam" id="PF03135"/>
    </source>
</evidence>
<dbReference type="InterPro" id="IPR027417">
    <property type="entry name" value="P-loop_NTPase"/>
</dbReference>
<keyword evidence="7" id="KW-1185">Reference proteome</keyword>
<dbReference type="Proteomes" id="UP000183924">
    <property type="component" value="Unassembled WGS sequence"/>
</dbReference>
<dbReference type="PANTHER" id="PTHR30121">
    <property type="entry name" value="UNCHARACTERIZED PROTEIN YJGR-RELATED"/>
    <property type="match status" value="1"/>
</dbReference>
<dbReference type="InterPro" id="IPR018145">
    <property type="entry name" value="CagE_TrbE_VirB_cntrl_dom"/>
</dbReference>